<dbReference type="Proteomes" id="UP001213907">
    <property type="component" value="Chromosome"/>
</dbReference>
<dbReference type="Pfam" id="PF17788">
    <property type="entry name" value="HypF_C"/>
    <property type="match status" value="1"/>
</dbReference>
<comment type="catalytic activity">
    <reaction evidence="7 8">
        <text>C-terminal L-cysteinyl-[HypE protein] + carbamoyl phosphate + ATP + H2O = C-terminal S-carboxamide-L-cysteinyl-[HypE protein] + AMP + phosphate + diphosphate + H(+)</text>
        <dbReference type="Rhea" id="RHEA:55636"/>
        <dbReference type="Rhea" id="RHEA-COMP:14247"/>
        <dbReference type="Rhea" id="RHEA-COMP:14392"/>
        <dbReference type="ChEBI" id="CHEBI:15377"/>
        <dbReference type="ChEBI" id="CHEBI:15378"/>
        <dbReference type="ChEBI" id="CHEBI:30616"/>
        <dbReference type="ChEBI" id="CHEBI:33019"/>
        <dbReference type="ChEBI" id="CHEBI:43474"/>
        <dbReference type="ChEBI" id="CHEBI:58228"/>
        <dbReference type="ChEBI" id="CHEBI:76913"/>
        <dbReference type="ChEBI" id="CHEBI:139126"/>
        <dbReference type="ChEBI" id="CHEBI:456215"/>
    </reaction>
</comment>
<dbReference type="EC" id="6.2.-.-" evidence="8"/>
<dbReference type="PROSITE" id="PS00150">
    <property type="entry name" value="ACYLPHOSPHATASE_1"/>
    <property type="match status" value="1"/>
</dbReference>
<keyword evidence="9" id="KW-0378">Hydrolase</keyword>
<dbReference type="EMBL" id="CP113162">
    <property type="protein sequence ID" value="WEF51081.1"/>
    <property type="molecule type" value="Genomic_DNA"/>
</dbReference>
<dbReference type="InterPro" id="IPR004421">
    <property type="entry name" value="Carbamoyltransferase_HypF"/>
</dbReference>
<reference evidence="12 13" key="1">
    <citation type="submission" date="2022-11" db="EMBL/GenBank/DDBJ databases">
        <authorList>
            <person name="Siebert D."/>
            <person name="Busche T."/>
            <person name="Saydam E."/>
            <person name="Kalinowski J."/>
            <person name="Ruckert C."/>
            <person name="Blombach B."/>
        </authorList>
    </citation>
    <scope>NUCLEOTIDE SEQUENCE [LARGE SCALE GENOMIC DNA]</scope>
    <source>
        <strain evidence="12 13">DSM 1083</strain>
    </source>
</reference>
<dbReference type="InterPro" id="IPR051060">
    <property type="entry name" value="Carbamoyltrans_HypF-like"/>
</dbReference>
<dbReference type="SUPFAM" id="SSF54975">
    <property type="entry name" value="Acylphosphatase/BLUF domain-like"/>
    <property type="match status" value="1"/>
</dbReference>
<keyword evidence="4" id="KW-0479">Metal-binding</keyword>
<dbReference type="InterPro" id="IPR055128">
    <property type="entry name" value="HypF_C_2"/>
</dbReference>
<dbReference type="InterPro" id="IPR017968">
    <property type="entry name" value="Acylphosphatase_CS"/>
</dbReference>
<evidence type="ECO:0000313" key="12">
    <source>
        <dbReference type="EMBL" id="WEF51081.1"/>
    </source>
</evidence>
<evidence type="ECO:0000256" key="2">
    <source>
        <dbReference type="ARBA" id="ARBA00008097"/>
    </source>
</evidence>
<evidence type="ECO:0000256" key="5">
    <source>
        <dbReference type="ARBA" id="ARBA00022771"/>
    </source>
</evidence>
<evidence type="ECO:0000259" key="10">
    <source>
        <dbReference type="PROSITE" id="PS51160"/>
    </source>
</evidence>
<dbReference type="InterPro" id="IPR017945">
    <property type="entry name" value="DHBP_synth_RibB-like_a/b_dom"/>
</dbReference>
<dbReference type="Gene3D" id="3.30.420.40">
    <property type="match status" value="1"/>
</dbReference>
<evidence type="ECO:0000256" key="7">
    <source>
        <dbReference type="ARBA" id="ARBA00048220"/>
    </source>
</evidence>
<sequence length="802" mass="85746">MTLALHPSETVRTVEVRVRGRVQGVGFRPMVWRLAQDCGLHGDVRNDNEGVLIRLRGDDARIGQLVAELQASPPPLAQISRIEVSPFAGAIDTGFRIVPSAPGVARTEIAPDAAVCPACVAEISDPRARRYRYPFTNCTHCGPRLSIVHGVPYDRAVTTMAAFPMCDDCTGEYADPSDRRFHAEPIACPACGPKLRLVRFDGGEVPSFPQAVDDIAAAAMLIALGEIVAIKGLGGYQLACDATQPEVVARLRRLKRREAKPFALMARDLDMIRRYCAVGELEEAALRAREAPIVLLKSSGAGKLPEAVAPGHATLGFMLPATPLHVVLFEAFDRPMVMTSGNVSDAPQVTDDLEAATLLAGIAPYALVHDRIIANRVDDSVVRMMDNTMRVIRRARGHAPAALALPSGFEAASEILAFGPEMKATFCLLTEGRAVLSQHQGDLEDVATYDDYRRNLSLYGDPFAHRPEVFACDLHPDYLSAKLARQRAGEERLPLVEVQHHHAHLASCLAENGRARKAPPVLGIVLDGLGYGSDGAVWGGEFLFGDYSAVTRLGCLPSVAMPGGAQASREPWRNLYAHLVAAIGKREFVDDFSGVSFAPLLAAKPCATLDAMMASGTNAPLASSCGRLFDAVAAALDLSFARQAYEGEAASRLEACVCDKTLRNEHPALAYRFGLVTHPRKPAVFDLAPMWRALLTDLAGGVGVPVIAARFHKGLAAGLADMAEMLSGRDCGGARFDTVALSGGCFQNRILFEETSRNLAARGFVVLSHSAVPANDGGIALGQAVVAAAQMIETGADRRKGH</sequence>
<comment type="similarity">
    <text evidence="2 8">Belongs to the carbamoyltransferase HypF family.</text>
</comment>
<dbReference type="PROSITE" id="PS51160">
    <property type="entry name" value="ACYLPHOSPHATASE_3"/>
    <property type="match status" value="1"/>
</dbReference>
<evidence type="ECO:0000256" key="9">
    <source>
        <dbReference type="PROSITE-ProRule" id="PRU00520"/>
    </source>
</evidence>
<dbReference type="SUPFAM" id="SSF55821">
    <property type="entry name" value="YrdC/RibB"/>
    <property type="match status" value="1"/>
</dbReference>
<dbReference type="PROSITE" id="PS51163">
    <property type="entry name" value="YRDC"/>
    <property type="match status" value="1"/>
</dbReference>
<keyword evidence="5" id="KW-0863">Zinc-finger</keyword>
<evidence type="ECO:0000259" key="11">
    <source>
        <dbReference type="PROSITE" id="PS51163"/>
    </source>
</evidence>
<name>A0ABY8BQ34_AFICR</name>
<evidence type="ECO:0000256" key="1">
    <source>
        <dbReference type="ARBA" id="ARBA00004711"/>
    </source>
</evidence>
<evidence type="ECO:0000256" key="3">
    <source>
        <dbReference type="ARBA" id="ARBA00022598"/>
    </source>
</evidence>
<gene>
    <name evidence="12" type="primary">hypF</name>
    <name evidence="12" type="ORF">AFIC_002645</name>
</gene>
<dbReference type="PANTHER" id="PTHR42959:SF1">
    <property type="entry name" value="CARBAMOYLTRANSFERASE HYPF"/>
    <property type="match status" value="1"/>
</dbReference>
<dbReference type="Gene3D" id="3.90.870.50">
    <property type="match status" value="1"/>
</dbReference>
<keyword evidence="3 12" id="KW-0436">Ligase</keyword>
<protein>
    <recommendedName>
        <fullName evidence="8">Carbamoyltransferase HypF</fullName>
        <ecNumber evidence="8">6.2.-.-</ecNumber>
    </recommendedName>
</protein>
<keyword evidence="13" id="KW-1185">Reference proteome</keyword>
<dbReference type="NCBIfam" id="TIGR00143">
    <property type="entry name" value="hypF"/>
    <property type="match status" value="1"/>
</dbReference>
<dbReference type="Pfam" id="PF22521">
    <property type="entry name" value="HypF_C_2"/>
    <property type="match status" value="1"/>
</dbReference>
<dbReference type="InterPro" id="IPR036046">
    <property type="entry name" value="Acylphosphatase-like_dom_sf"/>
</dbReference>
<evidence type="ECO:0000256" key="8">
    <source>
        <dbReference type="PIRNR" id="PIRNR006256"/>
    </source>
</evidence>
<feature type="domain" description="Acylphosphatase-like" evidence="10">
    <location>
        <begin position="13"/>
        <end position="99"/>
    </location>
</feature>
<dbReference type="InterPro" id="IPR011125">
    <property type="entry name" value="Znf_HypF"/>
</dbReference>
<dbReference type="PIRSF" id="PIRSF006256">
    <property type="entry name" value="CMPcnvr_hdrg_mat"/>
    <property type="match status" value="1"/>
</dbReference>
<feature type="domain" description="YrdC-like" evidence="11">
    <location>
        <begin position="212"/>
        <end position="397"/>
    </location>
</feature>
<comment type="catalytic activity">
    <reaction evidence="9">
        <text>an acyl phosphate + H2O = a carboxylate + phosphate + H(+)</text>
        <dbReference type="Rhea" id="RHEA:14965"/>
        <dbReference type="ChEBI" id="CHEBI:15377"/>
        <dbReference type="ChEBI" id="CHEBI:15378"/>
        <dbReference type="ChEBI" id="CHEBI:29067"/>
        <dbReference type="ChEBI" id="CHEBI:43474"/>
        <dbReference type="ChEBI" id="CHEBI:59918"/>
        <dbReference type="EC" id="3.6.1.7"/>
    </reaction>
</comment>
<dbReference type="Pfam" id="PF01300">
    <property type="entry name" value="Sua5_yciO_yrdC"/>
    <property type="match status" value="1"/>
</dbReference>
<evidence type="ECO:0000256" key="6">
    <source>
        <dbReference type="ARBA" id="ARBA00022833"/>
    </source>
</evidence>
<dbReference type="PANTHER" id="PTHR42959">
    <property type="entry name" value="CARBAMOYLTRANSFERASE"/>
    <property type="match status" value="1"/>
</dbReference>
<evidence type="ECO:0000313" key="13">
    <source>
        <dbReference type="Proteomes" id="UP001213907"/>
    </source>
</evidence>
<dbReference type="Pfam" id="PF07503">
    <property type="entry name" value="zf-HYPF"/>
    <property type="match status" value="2"/>
</dbReference>
<dbReference type="InterPro" id="IPR001792">
    <property type="entry name" value="Acylphosphatase-like_dom"/>
</dbReference>
<dbReference type="GO" id="GO:0016874">
    <property type="term" value="F:ligase activity"/>
    <property type="evidence" value="ECO:0007669"/>
    <property type="project" value="UniProtKB-KW"/>
</dbReference>
<dbReference type="InterPro" id="IPR006070">
    <property type="entry name" value="Sua5-like_dom"/>
</dbReference>
<dbReference type="Gene3D" id="3.30.110.120">
    <property type="match status" value="1"/>
</dbReference>
<dbReference type="RefSeq" id="WP_275246693.1">
    <property type="nucleotide sequence ID" value="NZ_BAABDX010000001.1"/>
</dbReference>
<dbReference type="InterPro" id="IPR041440">
    <property type="entry name" value="HypF_C"/>
</dbReference>
<dbReference type="Pfam" id="PF00708">
    <property type="entry name" value="Acylphosphatase"/>
    <property type="match status" value="1"/>
</dbReference>
<proteinExistence type="inferred from homology"/>
<organism evidence="12 13">
    <name type="scientific">Afipia carboxydohydrogena</name>
    <name type="common">Pseudomonas carboxydohydrogena</name>
    <dbReference type="NCBI Taxonomy" id="290"/>
    <lineage>
        <taxon>Bacteria</taxon>
        <taxon>Pseudomonadati</taxon>
        <taxon>Pseudomonadota</taxon>
        <taxon>Alphaproteobacteria</taxon>
        <taxon>Hyphomicrobiales</taxon>
        <taxon>Nitrobacteraceae</taxon>
        <taxon>Afipia</taxon>
    </lineage>
</organism>
<comment type="pathway">
    <text evidence="1 8">Protein modification; [NiFe] hydrogenase maturation.</text>
</comment>
<feature type="active site" evidence="9">
    <location>
        <position position="28"/>
    </location>
</feature>
<accession>A0ABY8BQ34</accession>
<keyword evidence="6" id="KW-0862">Zinc</keyword>
<evidence type="ECO:0000256" key="4">
    <source>
        <dbReference type="ARBA" id="ARBA00022723"/>
    </source>
</evidence>
<comment type="function">
    <text evidence="8">Involved in the maturation of [NiFe] hydrogenases. Along with HypE, it catalyzes the synthesis of the CN ligands of the active site iron of [NiFe]-hydrogenases. HypF functions as a carbamoyl transferase using carbamoylphosphate as a substrate and transferring the carboxamido moiety in an ATP-dependent reaction to the thiolate of the C-terminal cysteine of HypE yielding a protein-S-carboxamide.</text>
</comment>
<dbReference type="Gene3D" id="3.30.420.360">
    <property type="match status" value="1"/>
</dbReference>
<feature type="active site" evidence="9">
    <location>
        <position position="46"/>
    </location>
</feature>